<dbReference type="InterPro" id="IPR006849">
    <property type="entry name" value="Elp1"/>
</dbReference>
<evidence type="ECO:0000259" key="8">
    <source>
        <dbReference type="Pfam" id="PF23797"/>
    </source>
</evidence>
<evidence type="ECO:0000313" key="10">
    <source>
        <dbReference type="Proteomes" id="UP000015104"/>
    </source>
</evidence>
<dbReference type="Pfam" id="PF23797">
    <property type="entry name" value="Beta-prop_ELP1_2nd"/>
    <property type="match status" value="1"/>
</dbReference>
<evidence type="ECO:0000256" key="5">
    <source>
        <dbReference type="ARBA" id="ARBA00022694"/>
    </source>
</evidence>
<dbReference type="EnsemblMetazoa" id="tetur22g00650.1">
    <property type="protein sequence ID" value="tetur22g00650.1"/>
    <property type="gene ID" value="tetur22g00650"/>
</dbReference>
<dbReference type="PANTHER" id="PTHR12747">
    <property type="entry name" value="ELONGATOR COMPLEX PROTEIN 1"/>
    <property type="match status" value="1"/>
</dbReference>
<dbReference type="HOGENOM" id="CLU_1186349_0_0_1"/>
<dbReference type="InterPro" id="IPR056165">
    <property type="entry name" value="Beta-prop_ELP1_2nd"/>
</dbReference>
<dbReference type="PANTHER" id="PTHR12747:SF0">
    <property type="entry name" value="ELONGATOR COMPLEX PROTEIN 1"/>
    <property type="match status" value="1"/>
</dbReference>
<dbReference type="EMBL" id="CAEY01000578">
    <property type="status" value="NOT_ANNOTATED_CDS"/>
    <property type="molecule type" value="Genomic_DNA"/>
</dbReference>
<dbReference type="GO" id="GO:0005829">
    <property type="term" value="C:cytosol"/>
    <property type="evidence" value="ECO:0007669"/>
    <property type="project" value="TreeGrafter"/>
</dbReference>
<evidence type="ECO:0000313" key="9">
    <source>
        <dbReference type="EnsemblMetazoa" id="tetur22g00650.1"/>
    </source>
</evidence>
<organism evidence="9 10">
    <name type="scientific">Tetranychus urticae</name>
    <name type="common">Two-spotted spider mite</name>
    <dbReference type="NCBI Taxonomy" id="32264"/>
    <lineage>
        <taxon>Eukaryota</taxon>
        <taxon>Metazoa</taxon>
        <taxon>Ecdysozoa</taxon>
        <taxon>Arthropoda</taxon>
        <taxon>Chelicerata</taxon>
        <taxon>Arachnida</taxon>
        <taxon>Acari</taxon>
        <taxon>Acariformes</taxon>
        <taxon>Trombidiformes</taxon>
        <taxon>Prostigmata</taxon>
        <taxon>Eleutherengona</taxon>
        <taxon>Raphignathae</taxon>
        <taxon>Tetranychoidea</taxon>
        <taxon>Tetranychidae</taxon>
        <taxon>Tetranychus</taxon>
    </lineage>
</organism>
<dbReference type="GO" id="GO:0002926">
    <property type="term" value="P:tRNA wobble base 5-methoxycarbonylmethyl-2-thiouridinylation"/>
    <property type="evidence" value="ECO:0007669"/>
    <property type="project" value="TreeGrafter"/>
</dbReference>
<accession>T1KUN2</accession>
<evidence type="ECO:0000256" key="2">
    <source>
        <dbReference type="ARBA" id="ARBA00005043"/>
    </source>
</evidence>
<dbReference type="InterPro" id="IPR036322">
    <property type="entry name" value="WD40_repeat_dom_sf"/>
</dbReference>
<reference evidence="9" key="2">
    <citation type="submission" date="2015-06" db="UniProtKB">
        <authorList>
            <consortium name="EnsemblMetazoa"/>
        </authorList>
    </citation>
    <scope>IDENTIFICATION</scope>
</reference>
<dbReference type="UniPathway" id="UPA00988"/>
<proteinExistence type="inferred from homology"/>
<comment type="subcellular location">
    <subcellularLocation>
        <location evidence="1">Cytoplasm</location>
    </subcellularLocation>
</comment>
<protein>
    <submittedName>
        <fullName evidence="9">Uncharacterized protein</fullName>
    </submittedName>
</protein>
<feature type="compositionally biased region" description="Low complexity" evidence="6">
    <location>
        <begin position="307"/>
        <end position="318"/>
    </location>
</feature>
<evidence type="ECO:0000256" key="6">
    <source>
        <dbReference type="SAM" id="MobiDB-lite"/>
    </source>
</evidence>
<feature type="region of interest" description="Disordered" evidence="6">
    <location>
        <begin position="247"/>
        <end position="271"/>
    </location>
</feature>
<keyword evidence="5" id="KW-0819">tRNA processing</keyword>
<feature type="domain" description="ELP1 first N-terminal beta-propeller" evidence="7">
    <location>
        <begin position="5"/>
        <end position="121"/>
    </location>
</feature>
<dbReference type="GO" id="GO:0033588">
    <property type="term" value="C:elongator holoenzyme complex"/>
    <property type="evidence" value="ECO:0007669"/>
    <property type="project" value="InterPro"/>
</dbReference>
<sequence length="486" mass="55972">MELGGLLQYESEYVAGLEHTLTWRPEGNLITSSRYYQNKHEIVFFEKNGLRHGEFNLPIEPGSFIIRQLTWSTDSKVFLVHGYDCNRNLEIVFLYTMRNYHWYLKQCFKFNERLDLIAWDPSSQLIFYIVTSRGIIKQYSFSWVTDRFDDLVAVIDGCKVQFTPFKFVSIPPPMSAYSIIFDNPINEVIFYRSQIFGIYNCEGKLFIYQTSEGESDSDAKIEINVRNTSCSCCLLCFRSQPWVAKQSVSPDKSKNDADESESEKSSNTTVEKYETGKIERLLAEIQELLANAEEGNESEPSKDKPKPQMNKPKPSMNKPKPPCYKPHPRFDFPSHPSASHGVLLCVLFIENDVLNIYFDNGIILTYSCDSKEVNCIGAVENGIAAVVSSPDQERISLISKKDKLSLFTRFFDILVEKDLHADHSECIQKKLSLVFNKRLDLIAWHPSSQLIFYIVTSRGIIKQYSFSWVTDQFDDLVSDILYGKIR</sequence>
<name>T1KUN2_TETUR</name>
<feature type="domain" description="ELP1 N-terminal second beta-propeller" evidence="8">
    <location>
        <begin position="154"/>
        <end position="255"/>
    </location>
</feature>
<evidence type="ECO:0000256" key="3">
    <source>
        <dbReference type="ARBA" id="ARBA00006086"/>
    </source>
</evidence>
<evidence type="ECO:0000259" key="7">
    <source>
        <dbReference type="Pfam" id="PF04762"/>
    </source>
</evidence>
<dbReference type="InterPro" id="IPR056164">
    <property type="entry name" value="Beta-prop_ELP1_1st"/>
</dbReference>
<evidence type="ECO:0000256" key="4">
    <source>
        <dbReference type="ARBA" id="ARBA00022490"/>
    </source>
</evidence>
<comment type="pathway">
    <text evidence="2">tRNA modification; 5-methoxycarbonylmethyl-2-thiouridine-tRNA biosynthesis.</text>
</comment>
<keyword evidence="4" id="KW-0963">Cytoplasm</keyword>
<feature type="domain" description="ELP1 first N-terminal beta-propeller" evidence="7">
    <location>
        <begin position="342"/>
        <end position="430"/>
    </location>
</feature>
<dbReference type="eggNOG" id="KOG1920">
    <property type="taxonomic scope" value="Eukaryota"/>
</dbReference>
<feature type="region of interest" description="Disordered" evidence="6">
    <location>
        <begin position="292"/>
        <end position="328"/>
    </location>
</feature>
<dbReference type="Proteomes" id="UP000015104">
    <property type="component" value="Unassembled WGS sequence"/>
</dbReference>
<comment type="similarity">
    <text evidence="3">Belongs to the ELP1/IKA1 family.</text>
</comment>
<evidence type="ECO:0000256" key="1">
    <source>
        <dbReference type="ARBA" id="ARBA00004496"/>
    </source>
</evidence>
<dbReference type="GO" id="GO:0000049">
    <property type="term" value="F:tRNA binding"/>
    <property type="evidence" value="ECO:0007669"/>
    <property type="project" value="TreeGrafter"/>
</dbReference>
<dbReference type="SUPFAM" id="SSF69322">
    <property type="entry name" value="Tricorn protease domain 2"/>
    <property type="match status" value="1"/>
</dbReference>
<dbReference type="AlphaFoldDB" id="T1KUN2"/>
<keyword evidence="10" id="KW-1185">Reference proteome</keyword>
<dbReference type="SUPFAM" id="SSF50978">
    <property type="entry name" value="WD40 repeat-like"/>
    <property type="match status" value="1"/>
</dbReference>
<dbReference type="STRING" id="32264.T1KUN2"/>
<dbReference type="Pfam" id="PF04762">
    <property type="entry name" value="Beta-prop_ELP1_1st"/>
    <property type="match status" value="2"/>
</dbReference>
<reference evidence="10" key="1">
    <citation type="submission" date="2011-08" db="EMBL/GenBank/DDBJ databases">
        <authorList>
            <person name="Rombauts S."/>
        </authorList>
    </citation>
    <scope>NUCLEOTIDE SEQUENCE</scope>
    <source>
        <strain evidence="10">London</strain>
    </source>
</reference>